<accession>A0A1K1RRH4</accession>
<name>A0A1K1RRH4_9PSEU</name>
<evidence type="ECO:0000313" key="1">
    <source>
        <dbReference type="EMBL" id="SFW74744.1"/>
    </source>
</evidence>
<dbReference type="EMBL" id="FPJG01000006">
    <property type="protein sequence ID" value="SFW74744.1"/>
    <property type="molecule type" value="Genomic_DNA"/>
</dbReference>
<dbReference type="STRING" id="546364.SAMN04489730_3822"/>
<keyword evidence="2" id="KW-1185">Reference proteome</keyword>
<dbReference type="OrthoDB" id="4316418at2"/>
<dbReference type="AlphaFoldDB" id="A0A1K1RRH4"/>
<organism evidence="1 2">
    <name type="scientific">Amycolatopsis australiensis</name>
    <dbReference type="NCBI Taxonomy" id="546364"/>
    <lineage>
        <taxon>Bacteria</taxon>
        <taxon>Bacillati</taxon>
        <taxon>Actinomycetota</taxon>
        <taxon>Actinomycetes</taxon>
        <taxon>Pseudonocardiales</taxon>
        <taxon>Pseudonocardiaceae</taxon>
        <taxon>Amycolatopsis</taxon>
    </lineage>
</organism>
<proteinExistence type="predicted"/>
<protein>
    <recommendedName>
        <fullName evidence="3">Resolvase, N terminal domain</fullName>
    </recommendedName>
</protein>
<reference evidence="2" key="1">
    <citation type="submission" date="2016-11" db="EMBL/GenBank/DDBJ databases">
        <authorList>
            <person name="Varghese N."/>
            <person name="Submissions S."/>
        </authorList>
    </citation>
    <scope>NUCLEOTIDE SEQUENCE [LARGE SCALE GENOMIC DNA]</scope>
    <source>
        <strain evidence="2">DSM 44671</strain>
    </source>
</reference>
<evidence type="ECO:0000313" key="2">
    <source>
        <dbReference type="Proteomes" id="UP000182740"/>
    </source>
</evidence>
<sequence>MTASVLMPAPATAQPAPVTQLAYGYMRVPAHVPDHKVRGLERAVVRYARSLGLDFVSFFFEFHCGAREGFDELVTELVRTGARHVVVPSLRHLALNVRLQDLMQERLEQDAGAQVHAMRHRTE</sequence>
<gene>
    <name evidence="1" type="ORF">SAMN04489730_3822</name>
</gene>
<evidence type="ECO:0008006" key="3">
    <source>
        <dbReference type="Google" id="ProtNLM"/>
    </source>
</evidence>
<dbReference type="Proteomes" id="UP000182740">
    <property type="component" value="Unassembled WGS sequence"/>
</dbReference>